<evidence type="ECO:0000256" key="1">
    <source>
        <dbReference type="SAM" id="MobiDB-lite"/>
    </source>
</evidence>
<dbReference type="EMBL" id="MWWZ01000024">
    <property type="protein sequence ID" value="OZG63874.1"/>
    <property type="molecule type" value="Genomic_DNA"/>
</dbReference>
<evidence type="ECO:0000313" key="2">
    <source>
        <dbReference type="EMBL" id="OZG63874.1"/>
    </source>
</evidence>
<proteinExistence type="predicted"/>
<protein>
    <submittedName>
        <fullName evidence="2">Uncharacterized protein</fullName>
    </submittedName>
</protein>
<name>A0A261FXF4_9BIFI</name>
<feature type="compositionally biased region" description="Basic residues" evidence="1">
    <location>
        <begin position="205"/>
        <end position="222"/>
    </location>
</feature>
<dbReference type="AlphaFoldDB" id="A0A261FXF4"/>
<comment type="caution">
    <text evidence="2">The sequence shown here is derived from an EMBL/GenBank/DDBJ whole genome shotgun (WGS) entry which is preliminary data.</text>
</comment>
<accession>A0A261FXF4</accession>
<gene>
    <name evidence="2" type="ORF">BEUL_2316</name>
</gene>
<feature type="region of interest" description="Disordered" evidence="1">
    <location>
        <begin position="195"/>
        <end position="230"/>
    </location>
</feature>
<organism evidence="2 3">
    <name type="scientific">Bifidobacterium eulemuris</name>
    <dbReference type="NCBI Taxonomy" id="1765219"/>
    <lineage>
        <taxon>Bacteria</taxon>
        <taxon>Bacillati</taxon>
        <taxon>Actinomycetota</taxon>
        <taxon>Actinomycetes</taxon>
        <taxon>Bifidobacteriales</taxon>
        <taxon>Bifidobacteriaceae</taxon>
        <taxon>Bifidobacterium</taxon>
    </lineage>
</organism>
<sequence length="244" mass="27402">MVTCLTAGVDRNNFAHVQCRHIGGSPASRQVWIETRWALISSHVSPVTCLTAGVDRNTLSRQYCRATECHLPHGRCGSKPDGHLPIRQDEGHLPHGRCGSKRGRRHRHARRDGSPASRQVWIETPSRRTEGRSSNVTCLTAGVDRNQQCAYMGWLAYRSPASRQVWIETYRFRRIIVLVASPASRQVWIETRTSAQGSCGPGHLPHGRCGSKHRQPAARGHRPASPASRQVWIETCRRSRRSRS</sequence>
<feature type="compositionally biased region" description="Basic residues" evidence="1">
    <location>
        <begin position="94"/>
        <end position="110"/>
    </location>
</feature>
<feature type="compositionally biased region" description="Basic and acidic residues" evidence="1">
    <location>
        <begin position="80"/>
        <end position="93"/>
    </location>
</feature>
<dbReference type="Proteomes" id="UP000216057">
    <property type="component" value="Unassembled WGS sequence"/>
</dbReference>
<reference evidence="2 3" key="1">
    <citation type="journal article" date="2017" name="BMC Genomics">
        <title>Comparative genomic and phylogenomic analyses of the Bifidobacteriaceae family.</title>
        <authorList>
            <person name="Lugli G.A."/>
            <person name="Milani C."/>
            <person name="Turroni F."/>
            <person name="Duranti S."/>
            <person name="Mancabelli L."/>
            <person name="Mangifesta M."/>
            <person name="Ferrario C."/>
            <person name="Modesto M."/>
            <person name="Mattarelli P."/>
            <person name="Jiri K."/>
            <person name="van Sinderen D."/>
            <person name="Ventura M."/>
        </authorList>
    </citation>
    <scope>NUCLEOTIDE SEQUENCE [LARGE SCALE GENOMIC DNA]</scope>
    <source>
        <strain evidence="2 3">DSM 100216</strain>
    </source>
</reference>
<evidence type="ECO:0000313" key="3">
    <source>
        <dbReference type="Proteomes" id="UP000216057"/>
    </source>
</evidence>
<feature type="region of interest" description="Disordered" evidence="1">
    <location>
        <begin position="80"/>
        <end position="117"/>
    </location>
</feature>